<dbReference type="EC" id="5.1.3.24" evidence="3"/>
<dbReference type="EMBL" id="QVMU01000001">
    <property type="protein sequence ID" value="RJX75372.1"/>
    <property type="molecule type" value="Genomic_DNA"/>
</dbReference>
<dbReference type="GO" id="GO:0042597">
    <property type="term" value="C:periplasmic space"/>
    <property type="evidence" value="ECO:0007669"/>
    <property type="project" value="UniProtKB-SubCell"/>
</dbReference>
<dbReference type="NCBIfam" id="NF010730">
    <property type="entry name" value="PRK14131.1"/>
    <property type="match status" value="1"/>
</dbReference>
<dbReference type="OrthoDB" id="198899at2"/>
<dbReference type="PANTHER" id="PTHR45632">
    <property type="entry name" value="LD33804P"/>
    <property type="match status" value="1"/>
</dbReference>
<proteinExistence type="inferred from homology"/>
<evidence type="ECO:0000313" key="5">
    <source>
        <dbReference type="Proteomes" id="UP000273252"/>
    </source>
</evidence>
<feature type="repeat" description="Kelch 1" evidence="3">
    <location>
        <begin position="48"/>
        <end position="92"/>
    </location>
</feature>
<reference evidence="4 5" key="1">
    <citation type="submission" date="2018-08" db="EMBL/GenBank/DDBJ databases">
        <title>Vibrio isolated from the Eastern China Marginal Seas.</title>
        <authorList>
            <person name="Li Y."/>
        </authorList>
    </citation>
    <scope>NUCLEOTIDE SEQUENCE [LARGE SCALE GENOMIC DNA]</scope>
    <source>
        <strain evidence="4 5">BEI233</strain>
    </source>
</reference>
<protein>
    <recommendedName>
        <fullName evidence="3">N-acetylneuraminate epimerase</fullName>
        <ecNumber evidence="3">5.1.3.24</ecNumber>
    </recommendedName>
    <alternativeName>
        <fullName evidence="3">N-acetylneuraminate mutarotase</fullName>
        <shortName evidence="3">Neu5Ac mutarotase</shortName>
    </alternativeName>
    <alternativeName>
        <fullName evidence="3">Sialic acid epimerase</fullName>
    </alternativeName>
</protein>
<keyword evidence="1 3" id="KW-0880">Kelch repeat</keyword>
<comment type="subcellular location">
    <subcellularLocation>
        <location evidence="3">Periplasm</location>
    </subcellularLocation>
</comment>
<dbReference type="InterPro" id="IPR056734">
    <property type="entry name" value="NANM"/>
</dbReference>
<feature type="repeat" description="Kelch 7" evidence="3">
    <location>
        <begin position="356"/>
        <end position="385"/>
    </location>
</feature>
<feature type="repeat" description="Kelch 4" evidence="3">
    <location>
        <begin position="187"/>
        <end position="232"/>
    </location>
</feature>
<keyword evidence="3" id="KW-0413">Isomerase</keyword>
<dbReference type="PROSITE" id="PS51257">
    <property type="entry name" value="PROKAR_LIPOPROTEIN"/>
    <property type="match status" value="1"/>
</dbReference>
<keyword evidence="3" id="KW-0119">Carbohydrate metabolism</keyword>
<feature type="repeat" description="Kelch 6" evidence="3">
    <location>
        <begin position="305"/>
        <end position="354"/>
    </location>
</feature>
<dbReference type="NCBIfam" id="TIGR03547">
    <property type="entry name" value="muta_rot_YjhT"/>
    <property type="match status" value="1"/>
</dbReference>
<gene>
    <name evidence="3" type="primary">nanM</name>
    <name evidence="4" type="ORF">DZ860_01435</name>
</gene>
<dbReference type="SUPFAM" id="SSF117281">
    <property type="entry name" value="Kelch motif"/>
    <property type="match status" value="1"/>
</dbReference>
<comment type="similarity">
    <text evidence="3">Belongs to the NanM family.</text>
</comment>
<keyword evidence="3" id="KW-0574">Periplasm</keyword>
<dbReference type="RefSeq" id="WP_120029129.1">
    <property type="nucleotide sequence ID" value="NZ_QVMU01000001.1"/>
</dbReference>
<organism evidence="4 5">
    <name type="scientific">Vibrio sinensis</name>
    <dbReference type="NCBI Taxonomy" id="2302434"/>
    <lineage>
        <taxon>Bacteria</taxon>
        <taxon>Pseudomonadati</taxon>
        <taxon>Pseudomonadota</taxon>
        <taxon>Gammaproteobacteria</taxon>
        <taxon>Vibrionales</taxon>
        <taxon>Vibrionaceae</taxon>
        <taxon>Vibrio</taxon>
    </lineage>
</organism>
<comment type="caution">
    <text evidence="4">The sequence shown here is derived from an EMBL/GenBank/DDBJ whole genome shotgun (WGS) entry which is preliminary data.</text>
</comment>
<sequence precursor="true">MKIINNLPRTLSLLATTIAISCSAVAAEQWPDLPKGIKDGISAQVGNKLYVGLGAMGNDFYMLDLNAKDKGWQKQASFSGPNRGGATASVIGDDVYVFGGSGKVQSDDKSPILFDTVYRYDGNKNSWSQVNTASPVGLLGAASYSPDNQQIVFFGGYDKAYFDQYLSDVLTTDKEANPEAWQKIVDDYMGMKPIDYRWNRSVLSYSPQTNQWTNLGTSPYVPNCGAAIVTEGKNALLVSGEIKPGLRTSEVKQFRFGAEQPWQSEHALPAPNNAPMQEGVAGAFAGTSNGVTLVAGGANFHGAIAAFEKGSMFAHNGLAKAYNPEIYVQKDGLWSQTNDLPQGLAYGASFTTPEGVLIVGGETPERNASSKVYMLAWNGNSVDIND</sequence>
<evidence type="ECO:0000256" key="3">
    <source>
        <dbReference type="HAMAP-Rule" id="MF_01195"/>
    </source>
</evidence>
<comment type="function">
    <text evidence="3">Converts alpha-N-acetylneuranimic acid (Neu5Ac) to the beta-anomer, accelerating the equilibrium between the alpha- and beta-anomers. Probably facilitates sialidase-negative bacteria to compete sucessfully for limited amounts of extracellular Neu5Ac, which is likely taken up in the beta-anomer. In addition, the rapid removal of sialic acid from solution might be advantageous to the bacterium to damp down host responses.</text>
</comment>
<accession>A0A3A6RE15</accession>
<evidence type="ECO:0000256" key="1">
    <source>
        <dbReference type="ARBA" id="ARBA00022441"/>
    </source>
</evidence>
<evidence type="ECO:0000256" key="2">
    <source>
        <dbReference type="ARBA" id="ARBA00022737"/>
    </source>
</evidence>
<comment type="catalytic activity">
    <reaction evidence="3">
        <text>N-acetyl-alpha-neuraminate = N-acetyl-beta-neuraminate</text>
        <dbReference type="Rhea" id="RHEA:25233"/>
        <dbReference type="ChEBI" id="CHEBI:58705"/>
        <dbReference type="ChEBI" id="CHEBI:58770"/>
        <dbReference type="EC" id="5.1.3.24"/>
    </reaction>
</comment>
<keyword evidence="5" id="KW-1185">Reference proteome</keyword>
<evidence type="ECO:0000313" key="4">
    <source>
        <dbReference type="EMBL" id="RJX75372.1"/>
    </source>
</evidence>
<dbReference type="InterPro" id="IPR015915">
    <property type="entry name" value="Kelch-typ_b-propeller"/>
</dbReference>
<dbReference type="Pfam" id="PF24996">
    <property type="entry name" value="NANM"/>
    <property type="match status" value="1"/>
</dbReference>
<dbReference type="Proteomes" id="UP000273252">
    <property type="component" value="Unassembled WGS sequence"/>
</dbReference>
<name>A0A3A6RE15_9VIBR</name>
<dbReference type="AlphaFoldDB" id="A0A3A6RE15"/>
<dbReference type="Gene3D" id="2.120.10.80">
    <property type="entry name" value="Kelch-type beta propeller"/>
    <property type="match status" value="2"/>
</dbReference>
<comment type="caution">
    <text evidence="3">Lacks conserved residue(s) required for the propagation of feature annotation.</text>
</comment>
<feature type="active site" description="Proton acceptor" evidence="3">
    <location>
        <position position="241"/>
    </location>
</feature>
<dbReference type="GO" id="GO:0016857">
    <property type="term" value="F:racemase and epimerase activity, acting on carbohydrates and derivatives"/>
    <property type="evidence" value="ECO:0007669"/>
    <property type="project" value="UniProtKB-UniRule"/>
</dbReference>
<keyword evidence="2 3" id="KW-0677">Repeat</keyword>
<feature type="chain" id="PRO_5017491184" description="N-acetylneuraminate epimerase" evidence="3">
    <location>
        <begin position="27"/>
        <end position="386"/>
    </location>
</feature>
<feature type="signal peptide" evidence="3">
    <location>
        <begin position="1"/>
        <end position="26"/>
    </location>
</feature>
<keyword evidence="3" id="KW-0732">Signal</keyword>
<dbReference type="InterPro" id="IPR019936">
    <property type="entry name" value="NanM_proteobact"/>
</dbReference>
<comment type="subunit">
    <text evidence="3">Homodimer.</text>
</comment>
<dbReference type="HAMAP" id="MF_01195">
    <property type="entry name" value="NanM"/>
    <property type="match status" value="1"/>
</dbReference>